<name>A0ABS4U725_9CORY</name>
<proteinExistence type="predicted"/>
<keyword evidence="2" id="KW-0812">Transmembrane</keyword>
<gene>
    <name evidence="3" type="ORF">JOF33_000687</name>
</gene>
<feature type="region of interest" description="Disordered" evidence="1">
    <location>
        <begin position="92"/>
        <end position="122"/>
    </location>
</feature>
<reference evidence="3 4" key="1">
    <citation type="submission" date="2021-03" db="EMBL/GenBank/DDBJ databases">
        <title>Sequencing the genomes of 1000 actinobacteria strains.</title>
        <authorList>
            <person name="Klenk H.-P."/>
        </authorList>
    </citation>
    <scope>NUCLEOTIDE SEQUENCE [LARGE SCALE GENOMIC DNA]</scope>
    <source>
        <strain evidence="3 4">DSM 44506</strain>
    </source>
</reference>
<accession>A0ABS4U725</accession>
<keyword evidence="4" id="KW-1185">Reference proteome</keyword>
<dbReference type="EMBL" id="JAGINY010000001">
    <property type="protein sequence ID" value="MBP2331988.1"/>
    <property type="molecule type" value="Genomic_DNA"/>
</dbReference>
<keyword evidence="2" id="KW-1133">Transmembrane helix</keyword>
<organism evidence="3 4">
    <name type="scientific">Corynebacterium freneyi</name>
    <dbReference type="NCBI Taxonomy" id="134034"/>
    <lineage>
        <taxon>Bacteria</taxon>
        <taxon>Bacillati</taxon>
        <taxon>Actinomycetota</taxon>
        <taxon>Actinomycetes</taxon>
        <taxon>Mycobacteriales</taxon>
        <taxon>Corynebacteriaceae</taxon>
        <taxon>Corynebacterium</taxon>
    </lineage>
</organism>
<evidence type="ECO:0000256" key="1">
    <source>
        <dbReference type="SAM" id="MobiDB-lite"/>
    </source>
</evidence>
<feature type="compositionally biased region" description="Basic and acidic residues" evidence="1">
    <location>
        <begin position="105"/>
        <end position="122"/>
    </location>
</feature>
<feature type="transmembrane region" description="Helical" evidence="2">
    <location>
        <begin position="40"/>
        <end position="60"/>
    </location>
</feature>
<evidence type="ECO:0000256" key="2">
    <source>
        <dbReference type="SAM" id="Phobius"/>
    </source>
</evidence>
<comment type="caution">
    <text evidence="3">The sequence shown here is derived from an EMBL/GenBank/DDBJ whole genome shotgun (WGS) entry which is preliminary data.</text>
</comment>
<evidence type="ECO:0000313" key="4">
    <source>
        <dbReference type="Proteomes" id="UP001519305"/>
    </source>
</evidence>
<dbReference type="Proteomes" id="UP001519305">
    <property type="component" value="Unassembled WGS sequence"/>
</dbReference>
<keyword evidence="2" id="KW-0472">Membrane</keyword>
<protein>
    <submittedName>
        <fullName evidence="3">Uncharacterized protein</fullName>
    </submittedName>
</protein>
<sequence length="122" mass="13260">MPQAMELWNAAAAEAVVDVALLAQNPVGPMGADFGKASPIGLLVIVLLLVTILLIGVDLSRRMKRMRRRRAFAEEHGMDPFDVEAIDRAMAAREGSGGVDGEATVEDRFSGEPELRDRRSKD</sequence>
<dbReference type="RefSeq" id="WP_239251383.1">
    <property type="nucleotide sequence ID" value="NZ_CP047357.1"/>
</dbReference>
<evidence type="ECO:0000313" key="3">
    <source>
        <dbReference type="EMBL" id="MBP2331988.1"/>
    </source>
</evidence>